<reference evidence="3 4" key="1">
    <citation type="submission" date="2020-07" db="EMBL/GenBank/DDBJ databases">
        <title>Sequencing the genomes of 1000 actinobacteria strains.</title>
        <authorList>
            <person name="Klenk H.-P."/>
        </authorList>
    </citation>
    <scope>NUCLEOTIDE SEQUENCE [LARGE SCALE GENOMIC DNA]</scope>
    <source>
        <strain evidence="3 4">DSM 23819</strain>
    </source>
</reference>
<evidence type="ECO:0000313" key="3">
    <source>
        <dbReference type="EMBL" id="NYG58891.1"/>
    </source>
</evidence>
<dbReference type="InterPro" id="IPR042099">
    <property type="entry name" value="ANL_N_sf"/>
</dbReference>
<dbReference type="InterPro" id="IPR050237">
    <property type="entry name" value="ATP-dep_AMP-bd_enzyme"/>
</dbReference>
<organism evidence="3 4">
    <name type="scientific">Nocardioides daedukensis</name>
    <dbReference type="NCBI Taxonomy" id="634462"/>
    <lineage>
        <taxon>Bacteria</taxon>
        <taxon>Bacillati</taxon>
        <taxon>Actinomycetota</taxon>
        <taxon>Actinomycetes</taxon>
        <taxon>Propionibacteriales</taxon>
        <taxon>Nocardioidaceae</taxon>
        <taxon>Nocardioides</taxon>
    </lineage>
</organism>
<comment type="caution">
    <text evidence="3">The sequence shown here is derived from an EMBL/GenBank/DDBJ whole genome shotgun (WGS) entry which is preliminary data.</text>
</comment>
<dbReference type="Gene3D" id="3.40.50.12780">
    <property type="entry name" value="N-terminal domain of ligase-like"/>
    <property type="match status" value="1"/>
</dbReference>
<protein>
    <submittedName>
        <fullName evidence="3">Long-chain acyl-CoA synthetase</fullName>
        <ecNumber evidence="3">6.2.1.3</ecNumber>
    </submittedName>
</protein>
<dbReference type="PANTHER" id="PTHR43767">
    <property type="entry name" value="LONG-CHAIN-FATTY-ACID--COA LIGASE"/>
    <property type="match status" value="1"/>
</dbReference>
<feature type="domain" description="AMP-dependent synthetase/ligase" evidence="1">
    <location>
        <begin position="11"/>
        <end position="393"/>
    </location>
</feature>
<dbReference type="Proteomes" id="UP000540656">
    <property type="component" value="Unassembled WGS sequence"/>
</dbReference>
<accession>A0A7Y9S0H1</accession>
<gene>
    <name evidence="3" type="ORF">BJ980_001814</name>
</gene>
<evidence type="ECO:0000313" key="4">
    <source>
        <dbReference type="Proteomes" id="UP000540656"/>
    </source>
</evidence>
<dbReference type="Gene3D" id="3.30.300.30">
    <property type="match status" value="1"/>
</dbReference>
<name>A0A7Y9S0H1_9ACTN</name>
<dbReference type="SUPFAM" id="SSF56801">
    <property type="entry name" value="Acetyl-CoA synthetase-like"/>
    <property type="match status" value="1"/>
</dbReference>
<dbReference type="Pfam" id="PF13193">
    <property type="entry name" value="AMP-binding_C"/>
    <property type="match status" value="1"/>
</dbReference>
<dbReference type="InterPro" id="IPR000873">
    <property type="entry name" value="AMP-dep_synth/lig_dom"/>
</dbReference>
<proteinExistence type="predicted"/>
<dbReference type="InterPro" id="IPR020845">
    <property type="entry name" value="AMP-binding_CS"/>
</dbReference>
<sequence length="551" mass="57958">MTNSVAELLTDAATDRPDDTAIVDSASGRRVTWRELDEEVDRVAAGLTAEGVVAGYRVVLSLGNRLEFITSYLGALRAQLVAVPVNPRSTPNEIARMMADCSARVIVADPDTIGPVREAVGLLETARSGGFEGIDPALLDGVPTARVIAVGCTLQPTERSYDHLLSAAAEHRSRQLLPVNDPESLAVLLYTSGTSGRPRGVMLTHRALLANIEQIASVEPAMIAVDDVLLGVLPLFHVYGLNAVLGASLRMQTRLVLAPGFHPSGTLDLIEDEAISVVPVAPPVFPHWLGMEDLAERLGPVRLVLSGSAPLAAEVIEEFQKLSGVAVHQGYGLTEASPVVTSTLCGSESGIGSVGVALPGIEIRLKDEDGRAPEGSDPGDIEIRGANLFSGYWPDGQGGPDEEGWWATGDVGFLSPEGALSLVDRRKELVIVSGFNVYPSEVEEVLGEVPGVTAAAVIGVPDETTGEAVVAYVVSDGDPVEVEEAVRAHATEKLARFKQPTTVNVVAELPYTVTGKVQKGRLRAAARRLAAPLIDDPADAASTPSTRSATR</sequence>
<keyword evidence="3" id="KW-0436">Ligase</keyword>
<dbReference type="EMBL" id="JACCAA010000001">
    <property type="protein sequence ID" value="NYG58891.1"/>
    <property type="molecule type" value="Genomic_DNA"/>
</dbReference>
<dbReference type="InterPro" id="IPR045851">
    <property type="entry name" value="AMP-bd_C_sf"/>
</dbReference>
<keyword evidence="4" id="KW-1185">Reference proteome</keyword>
<dbReference type="GO" id="GO:0004467">
    <property type="term" value="F:long-chain fatty acid-CoA ligase activity"/>
    <property type="evidence" value="ECO:0007669"/>
    <property type="project" value="UniProtKB-EC"/>
</dbReference>
<dbReference type="InterPro" id="IPR025110">
    <property type="entry name" value="AMP-bd_C"/>
</dbReference>
<dbReference type="RefSeq" id="WP_179502007.1">
    <property type="nucleotide sequence ID" value="NZ_JACCAA010000001.1"/>
</dbReference>
<evidence type="ECO:0000259" key="1">
    <source>
        <dbReference type="Pfam" id="PF00501"/>
    </source>
</evidence>
<dbReference type="PROSITE" id="PS00455">
    <property type="entry name" value="AMP_BINDING"/>
    <property type="match status" value="1"/>
</dbReference>
<feature type="domain" description="AMP-binding enzyme C-terminal" evidence="2">
    <location>
        <begin position="441"/>
        <end position="516"/>
    </location>
</feature>
<evidence type="ECO:0000259" key="2">
    <source>
        <dbReference type="Pfam" id="PF13193"/>
    </source>
</evidence>
<dbReference type="EC" id="6.2.1.3" evidence="3"/>
<dbReference type="AlphaFoldDB" id="A0A7Y9S0H1"/>
<dbReference type="Pfam" id="PF00501">
    <property type="entry name" value="AMP-binding"/>
    <property type="match status" value="1"/>
</dbReference>
<dbReference type="PANTHER" id="PTHR43767:SF1">
    <property type="entry name" value="NONRIBOSOMAL PEPTIDE SYNTHASE PES1 (EUROFUNG)-RELATED"/>
    <property type="match status" value="1"/>
</dbReference>